<evidence type="ECO:0000313" key="2">
    <source>
        <dbReference type="EMBL" id="NBC40441.1"/>
    </source>
</evidence>
<evidence type="ECO:0000313" key="3">
    <source>
        <dbReference type="Proteomes" id="UP000537825"/>
    </source>
</evidence>
<dbReference type="Proteomes" id="UP000537825">
    <property type="component" value="Unassembled WGS sequence"/>
</dbReference>
<protein>
    <recommendedName>
        <fullName evidence="4">DnaA N-terminal domain-containing protein</fullName>
    </recommendedName>
</protein>
<dbReference type="AlphaFoldDB" id="A0A7X5BPB2"/>
<keyword evidence="3" id="KW-1185">Reference proteome</keyword>
<feature type="compositionally biased region" description="Low complexity" evidence="1">
    <location>
        <begin position="61"/>
        <end position="70"/>
    </location>
</feature>
<feature type="compositionally biased region" description="Low complexity" evidence="1">
    <location>
        <begin position="162"/>
        <end position="185"/>
    </location>
</feature>
<comment type="caution">
    <text evidence="2">The sequence shown here is derived from an EMBL/GenBank/DDBJ whole genome shotgun (WGS) entry which is preliminary data.</text>
</comment>
<name>A0A7X5BPB2_9BACT</name>
<reference evidence="2 3" key="1">
    <citation type="submission" date="2020-01" db="EMBL/GenBank/DDBJ databases">
        <title>The draft genome sequence of Corallococcus exiguus DSM 14696.</title>
        <authorList>
            <person name="Zhang X."/>
            <person name="Zhu H."/>
        </authorList>
    </citation>
    <scope>NUCLEOTIDE SEQUENCE [LARGE SCALE GENOMIC DNA]</scope>
    <source>
        <strain evidence="2 3">DSM 14696</strain>
    </source>
</reference>
<gene>
    <name evidence="2" type="ORF">GTZ93_11450</name>
</gene>
<organism evidence="2 3">
    <name type="scientific">Corallococcus exiguus</name>
    <dbReference type="NCBI Taxonomy" id="83462"/>
    <lineage>
        <taxon>Bacteria</taxon>
        <taxon>Pseudomonadati</taxon>
        <taxon>Myxococcota</taxon>
        <taxon>Myxococcia</taxon>
        <taxon>Myxococcales</taxon>
        <taxon>Cystobacterineae</taxon>
        <taxon>Myxococcaceae</taxon>
        <taxon>Corallococcus</taxon>
    </lineage>
</organism>
<accession>A0A7X5BPB2</accession>
<evidence type="ECO:0008006" key="4">
    <source>
        <dbReference type="Google" id="ProtNLM"/>
    </source>
</evidence>
<feature type="region of interest" description="Disordered" evidence="1">
    <location>
        <begin position="61"/>
        <end position="185"/>
    </location>
</feature>
<evidence type="ECO:0000256" key="1">
    <source>
        <dbReference type="SAM" id="MobiDB-lite"/>
    </source>
</evidence>
<proteinExistence type="predicted"/>
<dbReference type="EMBL" id="JAAAPK010000003">
    <property type="protein sequence ID" value="NBC40441.1"/>
    <property type="molecule type" value="Genomic_DNA"/>
</dbReference>
<sequence>MSTCPTPKPNDEMEHLRAELALEREERIRAEARAEGERAAYERTMALLADLFALQASPAPAVRTGAAAPARRGDPNSPGAIRSRRYREAREASQASTVTTGDVTDGSRDVTATPVTSRAVTVTSPNVTVTSVVRGEPRPLPPVGVSPSPAPPPPSPLPPSPSAAAGGAGLAQAAPSLGGSAPAAADVEPSPAVAFFAWTQEQRLLAYPRALPQPPPAGWATWYREALAVLGGNEERLRGAWQAFLADDWARTRRPVCPAQAFVAQDVWRRHVPEQDAPAEIETAPALPATEAGTTWRQVLAELHADGKRYVAEQLMRLTPTLEEGMLVLEAPDRFAAALIQDDYLPLIESALARLDVPARTVLIHAAGTH</sequence>
<dbReference type="RefSeq" id="WP_161662777.1">
    <property type="nucleotide sequence ID" value="NZ_JAAAPK010000003.1"/>
</dbReference>
<feature type="compositionally biased region" description="Low complexity" evidence="1">
    <location>
        <begin position="120"/>
        <end position="133"/>
    </location>
</feature>
<feature type="compositionally biased region" description="Pro residues" evidence="1">
    <location>
        <begin position="138"/>
        <end position="161"/>
    </location>
</feature>